<dbReference type="AlphaFoldDB" id="A0A382I4D9"/>
<feature type="non-terminal residue" evidence="2">
    <location>
        <position position="91"/>
    </location>
</feature>
<dbReference type="GO" id="GO:0016020">
    <property type="term" value="C:membrane"/>
    <property type="evidence" value="ECO:0007669"/>
    <property type="project" value="InterPro"/>
</dbReference>
<evidence type="ECO:0000313" key="2">
    <source>
        <dbReference type="EMBL" id="SVB94265.1"/>
    </source>
</evidence>
<gene>
    <name evidence="2" type="ORF">METZ01_LOCUS247119</name>
</gene>
<dbReference type="EMBL" id="UINC01065028">
    <property type="protein sequence ID" value="SVB94265.1"/>
    <property type="molecule type" value="Genomic_DNA"/>
</dbReference>
<keyword evidence="1" id="KW-0472">Membrane</keyword>
<feature type="transmembrane region" description="Helical" evidence="1">
    <location>
        <begin position="20"/>
        <end position="43"/>
    </location>
</feature>
<accession>A0A382I4D9</accession>
<keyword evidence="1" id="KW-1133">Transmembrane helix</keyword>
<dbReference type="Gene3D" id="1.20.120.80">
    <property type="entry name" value="Cytochrome c oxidase, subunit III, four-helix bundle"/>
    <property type="match status" value="1"/>
</dbReference>
<proteinExistence type="predicted"/>
<reference evidence="2" key="1">
    <citation type="submission" date="2018-05" db="EMBL/GenBank/DDBJ databases">
        <authorList>
            <person name="Lanie J.A."/>
            <person name="Ng W.-L."/>
            <person name="Kazmierczak K.M."/>
            <person name="Andrzejewski T.M."/>
            <person name="Davidsen T.M."/>
            <person name="Wayne K.J."/>
            <person name="Tettelin H."/>
            <person name="Glass J.I."/>
            <person name="Rusch D."/>
            <person name="Podicherti R."/>
            <person name="Tsui H.-C.T."/>
            <person name="Winkler M.E."/>
        </authorList>
    </citation>
    <scope>NUCLEOTIDE SEQUENCE</scope>
</reference>
<protein>
    <recommendedName>
        <fullName evidence="3">Heme-copper oxidase subunit III family profile domain-containing protein</fullName>
    </recommendedName>
</protein>
<evidence type="ECO:0000256" key="1">
    <source>
        <dbReference type="SAM" id="Phobius"/>
    </source>
</evidence>
<dbReference type="GO" id="GO:0022904">
    <property type="term" value="P:respiratory electron transport chain"/>
    <property type="evidence" value="ECO:0007669"/>
    <property type="project" value="InterPro"/>
</dbReference>
<feature type="non-terminal residue" evidence="2">
    <location>
        <position position="1"/>
    </location>
</feature>
<sequence>VTQNIPHPNHRFDSLTINRLGLWLFIVSDASFFLALLSSRFFVVGTSRPDDIIQSLGLFLTVILLVSSLTAYRAEAAASHDDRQGAMRNLI</sequence>
<dbReference type="InterPro" id="IPR035973">
    <property type="entry name" value="Cyt_c_oxidase_su3-like_sf"/>
</dbReference>
<dbReference type="InterPro" id="IPR013833">
    <property type="entry name" value="Cyt_c_oxidase_su3_a-hlx"/>
</dbReference>
<name>A0A382I4D9_9ZZZZ</name>
<organism evidence="2">
    <name type="scientific">marine metagenome</name>
    <dbReference type="NCBI Taxonomy" id="408172"/>
    <lineage>
        <taxon>unclassified sequences</taxon>
        <taxon>metagenomes</taxon>
        <taxon>ecological metagenomes</taxon>
    </lineage>
</organism>
<feature type="transmembrane region" description="Helical" evidence="1">
    <location>
        <begin position="55"/>
        <end position="74"/>
    </location>
</feature>
<dbReference type="GO" id="GO:0004129">
    <property type="term" value="F:cytochrome-c oxidase activity"/>
    <property type="evidence" value="ECO:0007669"/>
    <property type="project" value="InterPro"/>
</dbReference>
<dbReference type="SUPFAM" id="SSF81452">
    <property type="entry name" value="Cytochrome c oxidase subunit III-like"/>
    <property type="match status" value="1"/>
</dbReference>
<keyword evidence="1" id="KW-0812">Transmembrane</keyword>
<evidence type="ECO:0008006" key="3">
    <source>
        <dbReference type="Google" id="ProtNLM"/>
    </source>
</evidence>